<evidence type="ECO:0000313" key="2">
    <source>
        <dbReference type="EMBL" id="KAK8088555.1"/>
    </source>
</evidence>
<proteinExistence type="predicted"/>
<accession>A0ABR1WZJ8</accession>
<comment type="caution">
    <text evidence="2">The sequence shown here is derived from an EMBL/GenBank/DDBJ whole genome shotgun (WGS) entry which is preliminary data.</text>
</comment>
<feature type="region of interest" description="Disordered" evidence="1">
    <location>
        <begin position="617"/>
        <end position="662"/>
    </location>
</feature>
<gene>
    <name evidence="2" type="ORF">PG997_003516</name>
</gene>
<feature type="compositionally biased region" description="Low complexity" evidence="1">
    <location>
        <begin position="640"/>
        <end position="662"/>
    </location>
</feature>
<evidence type="ECO:0000256" key="1">
    <source>
        <dbReference type="SAM" id="MobiDB-lite"/>
    </source>
</evidence>
<dbReference type="Proteomes" id="UP001433268">
    <property type="component" value="Unassembled WGS sequence"/>
</dbReference>
<protein>
    <recommendedName>
        <fullName evidence="4">Aminoglycoside phosphotransferase domain-containing protein</fullName>
    </recommendedName>
</protein>
<dbReference type="InterPro" id="IPR051678">
    <property type="entry name" value="AGP_Transferase"/>
</dbReference>
<evidence type="ECO:0000313" key="3">
    <source>
        <dbReference type="Proteomes" id="UP001433268"/>
    </source>
</evidence>
<feature type="region of interest" description="Disordered" evidence="1">
    <location>
        <begin position="88"/>
        <end position="137"/>
    </location>
</feature>
<name>A0ABR1WZJ8_9PEZI</name>
<dbReference type="SUPFAM" id="SSF56112">
    <property type="entry name" value="Protein kinase-like (PK-like)"/>
    <property type="match status" value="1"/>
</dbReference>
<feature type="compositionally biased region" description="Basic and acidic residues" evidence="1">
    <location>
        <begin position="572"/>
        <end position="582"/>
    </location>
</feature>
<dbReference type="PANTHER" id="PTHR21310">
    <property type="entry name" value="AMINOGLYCOSIDE PHOSPHOTRANSFERASE-RELATED-RELATED"/>
    <property type="match status" value="1"/>
</dbReference>
<dbReference type="GeneID" id="92040891"/>
<sequence length="662" mass="74747">MEHAHPISNTERHPKLEEGNGSDSVGPNRRVDDSALSPTSKLPDEVASHIEPTTAWPGVQTVSDPSSPKYDLEAWGERYSHQMKANRERLHRQATIDVSSERASSLMSRARSRSTPDSKSRESWDDDSKGKKEDNGISYFPIFGDIRPDSSTAEHPYPHEKAHDIWRRARGHPECPSGQCVCSLPDALKRATAEWLRESNPGRRAFGQDLEPCVVCHADPADLADTVLVPGIGFSRSLTLQYNDLENYAWALGRRYVVRERLDWDLHPERLPAEVEAAYLLQCWPETAAGRVPVPEVVAAWKEGHVAITIMERARGRTLAEVWHTLGQAERERYARQWAHVPGGGDVGKSPMRFDTVAEYKKMLKEELMVLGKNLKEEVREALEHMADPGPFTLTHGYLDLDHIFVDDRNVTAIVGWSRAAYLPVWAEHLGLCIGYDSPPHREWKELLLRNMPGGCYYGKAPLELFKGYLDLRGRNRETQLKREGEALARQCEEEGCDWMVEERGKKDPVRAAPKRSESSARRARLLEEERQRTLEKGAEELERAKKEKEEKQMTGAEPGAEITITTADGAEEMREEKKPVEDPTENLSASMFFLNVEEERARAKKSKEDYLNVFALKPPDREGAGSGSGHRRTVSAFPSFSNNRSRSRSSLGTSLRTKICK</sequence>
<dbReference type="RefSeq" id="XP_066671449.1">
    <property type="nucleotide sequence ID" value="XM_066807831.1"/>
</dbReference>
<feature type="compositionally biased region" description="Basic and acidic residues" evidence="1">
    <location>
        <begin position="114"/>
        <end position="135"/>
    </location>
</feature>
<evidence type="ECO:0008006" key="4">
    <source>
        <dbReference type="Google" id="ProtNLM"/>
    </source>
</evidence>
<feature type="compositionally biased region" description="Basic and acidic residues" evidence="1">
    <location>
        <begin position="1"/>
        <end position="18"/>
    </location>
</feature>
<keyword evidence="3" id="KW-1185">Reference proteome</keyword>
<feature type="compositionally biased region" description="Basic and acidic residues" evidence="1">
    <location>
        <begin position="506"/>
        <end position="553"/>
    </location>
</feature>
<organism evidence="2 3">
    <name type="scientific">Apiospora hydei</name>
    <dbReference type="NCBI Taxonomy" id="1337664"/>
    <lineage>
        <taxon>Eukaryota</taxon>
        <taxon>Fungi</taxon>
        <taxon>Dikarya</taxon>
        <taxon>Ascomycota</taxon>
        <taxon>Pezizomycotina</taxon>
        <taxon>Sordariomycetes</taxon>
        <taxon>Xylariomycetidae</taxon>
        <taxon>Amphisphaeriales</taxon>
        <taxon>Apiosporaceae</taxon>
        <taxon>Apiospora</taxon>
    </lineage>
</organism>
<reference evidence="2 3" key="1">
    <citation type="submission" date="2023-01" db="EMBL/GenBank/DDBJ databases">
        <title>Analysis of 21 Apiospora genomes using comparative genomics revels a genus with tremendous synthesis potential of carbohydrate active enzymes and secondary metabolites.</title>
        <authorList>
            <person name="Sorensen T."/>
        </authorList>
    </citation>
    <scope>NUCLEOTIDE SEQUENCE [LARGE SCALE GENOMIC DNA]</scope>
    <source>
        <strain evidence="2 3">CBS 114990</strain>
    </source>
</reference>
<dbReference type="EMBL" id="JAQQWN010000004">
    <property type="protein sequence ID" value="KAK8088555.1"/>
    <property type="molecule type" value="Genomic_DNA"/>
</dbReference>
<dbReference type="InterPro" id="IPR011009">
    <property type="entry name" value="Kinase-like_dom_sf"/>
</dbReference>
<feature type="region of interest" description="Disordered" evidence="1">
    <location>
        <begin position="506"/>
        <end position="586"/>
    </location>
</feature>
<feature type="region of interest" description="Disordered" evidence="1">
    <location>
        <begin position="1"/>
        <end position="73"/>
    </location>
</feature>